<accession>A0ABX5KZF3</accession>
<evidence type="ECO:0000259" key="2">
    <source>
        <dbReference type="Pfam" id="PF14534"/>
    </source>
</evidence>
<keyword evidence="4" id="KW-1185">Reference proteome</keyword>
<dbReference type="Pfam" id="PF14534">
    <property type="entry name" value="DUF4440"/>
    <property type="match status" value="1"/>
</dbReference>
<proteinExistence type="predicted"/>
<evidence type="ECO:0000313" key="3">
    <source>
        <dbReference type="EMBL" id="PVX97918.1"/>
    </source>
</evidence>
<feature type="domain" description="DUF4440" evidence="2">
    <location>
        <begin position="32"/>
        <end position="134"/>
    </location>
</feature>
<organism evidence="3 4">
    <name type="scientific">Paraburkholderia unamae</name>
    <dbReference type="NCBI Taxonomy" id="219649"/>
    <lineage>
        <taxon>Bacteria</taxon>
        <taxon>Pseudomonadati</taxon>
        <taxon>Pseudomonadota</taxon>
        <taxon>Betaproteobacteria</taxon>
        <taxon>Burkholderiales</taxon>
        <taxon>Burkholderiaceae</taxon>
        <taxon>Paraburkholderia</taxon>
    </lineage>
</organism>
<dbReference type="InterPro" id="IPR027843">
    <property type="entry name" value="DUF4440"/>
</dbReference>
<dbReference type="Proteomes" id="UP000245712">
    <property type="component" value="Unassembled WGS sequence"/>
</dbReference>
<dbReference type="EMBL" id="QEOB01000001">
    <property type="protein sequence ID" value="PVX97918.1"/>
    <property type="molecule type" value="Genomic_DNA"/>
</dbReference>
<comment type="caution">
    <text evidence="3">The sequence shown here is derived from an EMBL/GenBank/DDBJ whole genome shotgun (WGS) entry which is preliminary data.</text>
</comment>
<sequence>MMKRTLMKLCAALLLAGASVAHATPQADQAALLQLEQSWVDAAPTHDRTVLDQLLDDSYIETTPSGVRRTKADVMNAPPPPAGATQTLRDMQVSLNGDTAIVQGINRYQPPQSTQYMDFTFTDVFVRHDGRWRVVSSQSTRR</sequence>
<feature type="chain" id="PRO_5046090724" evidence="1">
    <location>
        <begin position="24"/>
        <end position="142"/>
    </location>
</feature>
<dbReference type="Gene3D" id="3.10.450.50">
    <property type="match status" value="1"/>
</dbReference>
<dbReference type="SUPFAM" id="SSF54427">
    <property type="entry name" value="NTF2-like"/>
    <property type="match status" value="1"/>
</dbReference>
<name>A0ABX5KZF3_9BURK</name>
<keyword evidence="1" id="KW-0732">Signal</keyword>
<feature type="signal peptide" evidence="1">
    <location>
        <begin position="1"/>
        <end position="23"/>
    </location>
</feature>
<gene>
    <name evidence="3" type="ORF">C7402_101633</name>
</gene>
<reference evidence="3 4" key="1">
    <citation type="submission" date="2018-05" db="EMBL/GenBank/DDBJ databases">
        <title>Genomic Encyclopedia of Type Strains, Phase IV (KMG-V): Genome sequencing to study the core and pangenomes of soil and plant-associated prokaryotes.</title>
        <authorList>
            <person name="Whitman W."/>
        </authorList>
    </citation>
    <scope>NUCLEOTIDE SEQUENCE [LARGE SCALE GENOMIC DNA]</scope>
    <source>
        <strain evidence="3 4">SCZa-39</strain>
    </source>
</reference>
<dbReference type="InterPro" id="IPR032710">
    <property type="entry name" value="NTF2-like_dom_sf"/>
</dbReference>
<evidence type="ECO:0000313" key="4">
    <source>
        <dbReference type="Proteomes" id="UP000245712"/>
    </source>
</evidence>
<protein>
    <submittedName>
        <fullName evidence="3">Uncharacterized protein DUF4440</fullName>
    </submittedName>
</protein>
<evidence type="ECO:0000256" key="1">
    <source>
        <dbReference type="SAM" id="SignalP"/>
    </source>
</evidence>
<dbReference type="RefSeq" id="WP_224044512.1">
    <property type="nucleotide sequence ID" value="NZ_CAJZAT010000198.1"/>
</dbReference>